<evidence type="ECO:0000259" key="1">
    <source>
        <dbReference type="PROSITE" id="PS50113"/>
    </source>
</evidence>
<dbReference type="NCBIfam" id="TIGR00229">
    <property type="entry name" value="sensory_box"/>
    <property type="match status" value="1"/>
</dbReference>
<dbReference type="SUPFAM" id="SSF55785">
    <property type="entry name" value="PYP-like sensor domain (PAS domain)"/>
    <property type="match status" value="1"/>
</dbReference>
<dbReference type="Gene3D" id="3.30.70.270">
    <property type="match status" value="1"/>
</dbReference>
<dbReference type="Gene3D" id="3.30.450.20">
    <property type="entry name" value="PAS domain"/>
    <property type="match status" value="1"/>
</dbReference>
<dbReference type="PANTHER" id="PTHR46663:SF3">
    <property type="entry name" value="SLL0267 PROTEIN"/>
    <property type="match status" value="1"/>
</dbReference>
<dbReference type="Proteomes" id="UP000593802">
    <property type="component" value="Chromosome"/>
</dbReference>
<dbReference type="InterPro" id="IPR029787">
    <property type="entry name" value="Nucleotide_cyclase"/>
</dbReference>
<reference evidence="3 4" key="1">
    <citation type="submission" date="2020-08" db="EMBL/GenBank/DDBJ databases">
        <title>Complete Genome Sequence of Effusibacillus dendaii Strain skT53, Isolated from Farmland soil.</title>
        <authorList>
            <person name="Konishi T."/>
            <person name="Kawasaki H."/>
        </authorList>
    </citation>
    <scope>NUCLEOTIDE SEQUENCE [LARGE SCALE GENOMIC DNA]</scope>
    <source>
        <strain evidence="4">skT53</strain>
    </source>
</reference>
<organism evidence="3 4">
    <name type="scientific">Effusibacillus dendaii</name>
    <dbReference type="NCBI Taxonomy" id="2743772"/>
    <lineage>
        <taxon>Bacteria</taxon>
        <taxon>Bacillati</taxon>
        <taxon>Bacillota</taxon>
        <taxon>Bacilli</taxon>
        <taxon>Bacillales</taxon>
        <taxon>Alicyclobacillaceae</taxon>
        <taxon>Effusibacillus</taxon>
    </lineage>
</organism>
<dbReference type="InterPro" id="IPR000014">
    <property type="entry name" value="PAS"/>
</dbReference>
<dbReference type="PROSITE" id="PS50113">
    <property type="entry name" value="PAC"/>
    <property type="match status" value="1"/>
</dbReference>
<evidence type="ECO:0008006" key="5">
    <source>
        <dbReference type="Google" id="ProtNLM"/>
    </source>
</evidence>
<dbReference type="SUPFAM" id="SSF55073">
    <property type="entry name" value="Nucleotide cyclase"/>
    <property type="match status" value="1"/>
</dbReference>
<dbReference type="InterPro" id="IPR000700">
    <property type="entry name" value="PAS-assoc_C"/>
</dbReference>
<dbReference type="InterPro" id="IPR000160">
    <property type="entry name" value="GGDEF_dom"/>
</dbReference>
<sequence length="151" mass="17377">MGCDSRYRKWQGEIWHRRKNGEIYPKWLTISAVVDETGKITHYAATFTDVTDRKRYEERIVYQAHHDALTGLPNRALFQNLSFQLDNAKERKQMLVVLLVDLDRFMSINESLGHSVGDQLLQGVAERLKSRVNKEDIVARVGGVVTSLPCF</sequence>
<dbReference type="EMBL" id="AP023366">
    <property type="protein sequence ID" value="BCJ85984.1"/>
    <property type="molecule type" value="Genomic_DNA"/>
</dbReference>
<dbReference type="InterPro" id="IPR001610">
    <property type="entry name" value="PAC"/>
</dbReference>
<dbReference type="InterPro" id="IPR043128">
    <property type="entry name" value="Rev_trsase/Diguanyl_cyclase"/>
</dbReference>
<dbReference type="KEGG" id="eff:skT53_09690"/>
<dbReference type="Pfam" id="PF00990">
    <property type="entry name" value="GGDEF"/>
    <property type="match status" value="1"/>
</dbReference>
<evidence type="ECO:0000259" key="2">
    <source>
        <dbReference type="PROSITE" id="PS50887"/>
    </source>
</evidence>
<gene>
    <name evidence="3" type="ORF">skT53_09690</name>
</gene>
<evidence type="ECO:0000313" key="3">
    <source>
        <dbReference type="EMBL" id="BCJ85984.1"/>
    </source>
</evidence>
<keyword evidence="4" id="KW-1185">Reference proteome</keyword>
<dbReference type="SMART" id="SM00086">
    <property type="entry name" value="PAC"/>
    <property type="match status" value="1"/>
</dbReference>
<dbReference type="CDD" id="cd01949">
    <property type="entry name" value="GGDEF"/>
    <property type="match status" value="1"/>
</dbReference>
<feature type="domain" description="PAC" evidence="1">
    <location>
        <begin position="10"/>
        <end position="62"/>
    </location>
</feature>
<dbReference type="InterPro" id="IPR052163">
    <property type="entry name" value="DGC-Regulatory_Protein"/>
</dbReference>
<feature type="domain" description="GGDEF" evidence="2">
    <location>
        <begin position="93"/>
        <end position="151"/>
    </location>
</feature>
<dbReference type="PROSITE" id="PS50887">
    <property type="entry name" value="GGDEF"/>
    <property type="match status" value="1"/>
</dbReference>
<evidence type="ECO:0000313" key="4">
    <source>
        <dbReference type="Proteomes" id="UP000593802"/>
    </source>
</evidence>
<dbReference type="SMART" id="SM00267">
    <property type="entry name" value="GGDEF"/>
    <property type="match status" value="1"/>
</dbReference>
<dbReference type="PANTHER" id="PTHR46663">
    <property type="entry name" value="DIGUANYLATE CYCLASE DGCT-RELATED"/>
    <property type="match status" value="1"/>
</dbReference>
<dbReference type="Pfam" id="PF13426">
    <property type="entry name" value="PAS_9"/>
    <property type="match status" value="1"/>
</dbReference>
<dbReference type="InterPro" id="IPR035965">
    <property type="entry name" value="PAS-like_dom_sf"/>
</dbReference>
<dbReference type="AlphaFoldDB" id="A0A7I8D7B9"/>
<accession>A0A7I8D7B9</accession>
<protein>
    <recommendedName>
        <fullName evidence="5">GGDEF domain-containing protein</fullName>
    </recommendedName>
</protein>
<dbReference type="NCBIfam" id="TIGR00254">
    <property type="entry name" value="GGDEF"/>
    <property type="match status" value="1"/>
</dbReference>
<proteinExistence type="predicted"/>
<name>A0A7I8D7B9_9BACL</name>